<reference evidence="6" key="1">
    <citation type="submission" date="2020-02" db="EMBL/GenBank/DDBJ databases">
        <title>Draft genome sequence of Candidatus Afipia apatlaquensis IBT-C3, a potential strain for decolorization of textile dyes.</title>
        <authorList>
            <person name="Sanchez-Reyes A."/>
            <person name="Breton-Deval L."/>
            <person name="Mangelson H."/>
            <person name="Sanchez-Flores A."/>
        </authorList>
    </citation>
    <scope>NUCLEOTIDE SEQUENCE [LARGE SCALE GENOMIC DNA]</scope>
    <source>
        <strain evidence="6">IBT-C3</strain>
    </source>
</reference>
<dbReference type="EMBL" id="JAAMRR010000557">
    <property type="protein sequence ID" value="NGX95668.1"/>
    <property type="molecule type" value="Genomic_DNA"/>
</dbReference>
<feature type="binding site" evidence="4">
    <location>
        <position position="59"/>
    </location>
    <ligand>
        <name>pyruvate</name>
        <dbReference type="ChEBI" id="CHEBI:15361"/>
    </ligand>
</feature>
<dbReference type="PIRSF" id="PIRSF001365">
    <property type="entry name" value="DHDPS"/>
    <property type="match status" value="1"/>
</dbReference>
<dbReference type="AlphaFoldDB" id="A0A7C9VDP5"/>
<sequence length="303" mass="32678">MTDQRTDLPKELPKELHGVFPYLVPPTAPDGSIKTDVLGRLCDDMIKAGVHGLTPLGSTGEFAYLGREQRAIVVKATVEATARRVPVIAGVASTSTADAVAQARAYQALGVDGILAILEAYFPVKDAQVEAYFRAIADAVDIPVVIYTNPNFQRSDLTLDVIARLAEHPRIQYIKDASNNTGRLLSIINRCGDKMRVFAASAHIPAAVMLIGGVGWMAGPACIVPRESVKLYDLCKAGRWDEAIALQRKLWRVNEVFARFNLAACIKAGLEMQGYAVGDPIAPQTPLTAEERQIVEDVLGGLG</sequence>
<accession>A0A7C9VDP5</accession>
<feature type="active site" description="Schiff-base intermediate with substrate" evidence="3">
    <location>
        <position position="175"/>
    </location>
</feature>
<feature type="transmembrane region" description="Helical" evidence="5">
    <location>
        <begin position="197"/>
        <end position="218"/>
    </location>
</feature>
<evidence type="ECO:0000256" key="5">
    <source>
        <dbReference type="SAM" id="Phobius"/>
    </source>
</evidence>
<dbReference type="Pfam" id="PF00701">
    <property type="entry name" value="DHDPS"/>
    <property type="match status" value="1"/>
</dbReference>
<proteinExistence type="inferred from homology"/>
<keyword evidence="1 2" id="KW-0456">Lyase</keyword>
<dbReference type="GO" id="GO:0008840">
    <property type="term" value="F:4-hydroxy-tetrahydrodipicolinate synthase activity"/>
    <property type="evidence" value="ECO:0007669"/>
    <property type="project" value="TreeGrafter"/>
</dbReference>
<dbReference type="PANTHER" id="PTHR12128:SF72">
    <property type="entry name" value="DIHYDRODIPICOLINATE SYNTHASE"/>
    <property type="match status" value="1"/>
</dbReference>
<dbReference type="InterPro" id="IPR002220">
    <property type="entry name" value="DapA-like"/>
</dbReference>
<keyword evidence="7" id="KW-1185">Reference proteome</keyword>
<dbReference type="Gene3D" id="3.20.20.70">
    <property type="entry name" value="Aldolase class I"/>
    <property type="match status" value="1"/>
</dbReference>
<organism evidence="6 7">
    <name type="scientific">Candidatus Afipia apatlaquensis</name>
    <dbReference type="NCBI Taxonomy" id="2712852"/>
    <lineage>
        <taxon>Bacteria</taxon>
        <taxon>Pseudomonadati</taxon>
        <taxon>Pseudomonadota</taxon>
        <taxon>Alphaproteobacteria</taxon>
        <taxon>Hyphomicrobiales</taxon>
        <taxon>Nitrobacteraceae</taxon>
        <taxon>Afipia</taxon>
    </lineage>
</organism>
<evidence type="ECO:0000313" key="6">
    <source>
        <dbReference type="EMBL" id="NGX95668.1"/>
    </source>
</evidence>
<feature type="active site" description="Proton donor/acceptor" evidence="3">
    <location>
        <position position="147"/>
    </location>
</feature>
<name>A0A7C9VDP5_9BRAD</name>
<evidence type="ECO:0000256" key="3">
    <source>
        <dbReference type="PIRSR" id="PIRSR001365-1"/>
    </source>
</evidence>
<dbReference type="PRINTS" id="PR00146">
    <property type="entry name" value="DHPICSNTHASE"/>
</dbReference>
<feature type="binding site" evidence="4">
    <location>
        <position position="217"/>
    </location>
    <ligand>
        <name>pyruvate</name>
        <dbReference type="ChEBI" id="CHEBI:15361"/>
    </ligand>
</feature>
<keyword evidence="5" id="KW-1133">Transmembrane helix</keyword>
<comment type="caution">
    <text evidence="6">The sequence shown here is derived from an EMBL/GenBank/DDBJ whole genome shotgun (WGS) entry which is preliminary data.</text>
</comment>
<dbReference type="PANTHER" id="PTHR12128">
    <property type="entry name" value="DIHYDRODIPICOLINATE SYNTHASE"/>
    <property type="match status" value="1"/>
</dbReference>
<dbReference type="SMART" id="SM01130">
    <property type="entry name" value="DHDPS"/>
    <property type="match status" value="1"/>
</dbReference>
<keyword evidence="5" id="KW-0812">Transmembrane</keyword>
<evidence type="ECO:0000256" key="1">
    <source>
        <dbReference type="ARBA" id="ARBA00023239"/>
    </source>
</evidence>
<comment type="similarity">
    <text evidence="2">Belongs to the DapA family.</text>
</comment>
<evidence type="ECO:0000256" key="2">
    <source>
        <dbReference type="PIRNR" id="PIRNR001365"/>
    </source>
</evidence>
<protein>
    <submittedName>
        <fullName evidence="6">Dihydrodipicolinate synthase family protein</fullName>
    </submittedName>
</protein>
<gene>
    <name evidence="6" type="ORF">G4V63_10690</name>
</gene>
<dbReference type="CDD" id="cd00408">
    <property type="entry name" value="DHDPS-like"/>
    <property type="match status" value="1"/>
</dbReference>
<dbReference type="InterPro" id="IPR013785">
    <property type="entry name" value="Aldolase_TIM"/>
</dbReference>
<keyword evidence="5" id="KW-0472">Membrane</keyword>
<evidence type="ECO:0000313" key="7">
    <source>
        <dbReference type="Proteomes" id="UP000480266"/>
    </source>
</evidence>
<dbReference type="Proteomes" id="UP000480266">
    <property type="component" value="Unassembled WGS sequence"/>
</dbReference>
<evidence type="ECO:0000256" key="4">
    <source>
        <dbReference type="PIRSR" id="PIRSR001365-2"/>
    </source>
</evidence>
<dbReference type="SUPFAM" id="SSF51569">
    <property type="entry name" value="Aldolase"/>
    <property type="match status" value="1"/>
</dbReference>